<dbReference type="AlphaFoldDB" id="A0A942TS76"/>
<evidence type="ECO:0000256" key="1">
    <source>
        <dbReference type="ARBA" id="ARBA00004651"/>
    </source>
</evidence>
<feature type="transmembrane region" description="Helical" evidence="7">
    <location>
        <begin position="69"/>
        <end position="93"/>
    </location>
</feature>
<gene>
    <name evidence="9" type="ORF">KHA93_16310</name>
</gene>
<dbReference type="GO" id="GO:0055085">
    <property type="term" value="P:transmembrane transport"/>
    <property type="evidence" value="ECO:0007669"/>
    <property type="project" value="InterPro"/>
</dbReference>
<dbReference type="Gene3D" id="1.10.3720.10">
    <property type="entry name" value="MetI-like"/>
    <property type="match status" value="1"/>
</dbReference>
<dbReference type="SUPFAM" id="SSF161098">
    <property type="entry name" value="MetI-like"/>
    <property type="match status" value="1"/>
</dbReference>
<dbReference type="PROSITE" id="PS50928">
    <property type="entry name" value="ABC_TM1"/>
    <property type="match status" value="1"/>
</dbReference>
<proteinExistence type="inferred from homology"/>
<keyword evidence="4 7" id="KW-0812">Transmembrane</keyword>
<comment type="similarity">
    <text evidence="7">Belongs to the binding-protein-dependent transport system permease family.</text>
</comment>
<keyword evidence="10" id="KW-1185">Reference proteome</keyword>
<feature type="domain" description="ABC transmembrane type-1" evidence="8">
    <location>
        <begin position="70"/>
        <end position="259"/>
    </location>
</feature>
<protein>
    <submittedName>
        <fullName evidence="9">Carbohydrate ABC transporter permease</fullName>
    </submittedName>
</protein>
<keyword evidence="6 7" id="KW-0472">Membrane</keyword>
<evidence type="ECO:0000256" key="2">
    <source>
        <dbReference type="ARBA" id="ARBA00022448"/>
    </source>
</evidence>
<evidence type="ECO:0000259" key="8">
    <source>
        <dbReference type="PROSITE" id="PS50928"/>
    </source>
</evidence>
<dbReference type="RefSeq" id="WP_213111703.1">
    <property type="nucleotide sequence ID" value="NZ_JAGYPJ010000001.1"/>
</dbReference>
<dbReference type="InterPro" id="IPR000515">
    <property type="entry name" value="MetI-like"/>
</dbReference>
<evidence type="ECO:0000313" key="10">
    <source>
        <dbReference type="Proteomes" id="UP000682713"/>
    </source>
</evidence>
<comment type="subcellular location">
    <subcellularLocation>
        <location evidence="1 7">Cell membrane</location>
        <topology evidence="1 7">Multi-pass membrane protein</topology>
    </subcellularLocation>
</comment>
<keyword evidence="3" id="KW-1003">Cell membrane</keyword>
<evidence type="ECO:0000256" key="6">
    <source>
        <dbReference type="ARBA" id="ARBA00023136"/>
    </source>
</evidence>
<evidence type="ECO:0000256" key="5">
    <source>
        <dbReference type="ARBA" id="ARBA00022989"/>
    </source>
</evidence>
<accession>A0A942TS76</accession>
<dbReference type="CDD" id="cd06261">
    <property type="entry name" value="TM_PBP2"/>
    <property type="match status" value="1"/>
</dbReference>
<feature type="transmembrane region" description="Helical" evidence="7">
    <location>
        <begin position="138"/>
        <end position="159"/>
    </location>
</feature>
<evidence type="ECO:0000256" key="3">
    <source>
        <dbReference type="ARBA" id="ARBA00022475"/>
    </source>
</evidence>
<dbReference type="PANTHER" id="PTHR43744">
    <property type="entry name" value="ABC TRANSPORTER PERMEASE PROTEIN MG189-RELATED-RELATED"/>
    <property type="match status" value="1"/>
</dbReference>
<dbReference type="Pfam" id="PF00528">
    <property type="entry name" value="BPD_transp_1"/>
    <property type="match status" value="1"/>
</dbReference>
<dbReference type="EMBL" id="JAGYPJ010000001">
    <property type="protein sequence ID" value="MBS4201202.1"/>
    <property type="molecule type" value="Genomic_DNA"/>
</dbReference>
<feature type="transmembrane region" description="Helical" evidence="7">
    <location>
        <begin position="180"/>
        <end position="202"/>
    </location>
</feature>
<sequence length="274" mass="30847">MKIDPLSKTFIYVMLGIGSILMLLPFVWMISTSLKSGHEVMIMPPIWIPETLHFDNYIKAFDKAPFATYFMNSVIVMVLSTLGEVMTTILAAYAFSRLNFWGKDVLFAFLIGTMMVPGEVLLVPNFVLLSNLGWIDHYQALIVPWTASIFSIFLLRQFFLKIPKELNYAARVDGCNNFKFLWSIMIPIAKPALITIILLKAIGSWNAFLWPLIVTNSKEMRTLPVGLTSFTTEAGTVYELLMAASTMIIFPMIILFIFLQKHIIKGIAGSGIKG</sequence>
<evidence type="ECO:0000313" key="9">
    <source>
        <dbReference type="EMBL" id="MBS4201202.1"/>
    </source>
</evidence>
<dbReference type="Proteomes" id="UP000682713">
    <property type="component" value="Unassembled WGS sequence"/>
</dbReference>
<organism evidence="9 10">
    <name type="scientific">Lederbergia citrisecunda</name>
    <dbReference type="NCBI Taxonomy" id="2833583"/>
    <lineage>
        <taxon>Bacteria</taxon>
        <taxon>Bacillati</taxon>
        <taxon>Bacillota</taxon>
        <taxon>Bacilli</taxon>
        <taxon>Bacillales</taxon>
        <taxon>Bacillaceae</taxon>
        <taxon>Lederbergia</taxon>
    </lineage>
</organism>
<keyword evidence="5 7" id="KW-1133">Transmembrane helix</keyword>
<dbReference type="PANTHER" id="PTHR43744:SF12">
    <property type="entry name" value="ABC TRANSPORTER PERMEASE PROTEIN MG189-RELATED"/>
    <property type="match status" value="1"/>
</dbReference>
<feature type="transmembrane region" description="Helical" evidence="7">
    <location>
        <begin position="12"/>
        <end position="31"/>
    </location>
</feature>
<evidence type="ECO:0000256" key="7">
    <source>
        <dbReference type="RuleBase" id="RU363032"/>
    </source>
</evidence>
<keyword evidence="2 7" id="KW-0813">Transport</keyword>
<evidence type="ECO:0000256" key="4">
    <source>
        <dbReference type="ARBA" id="ARBA00022692"/>
    </source>
</evidence>
<dbReference type="InterPro" id="IPR035906">
    <property type="entry name" value="MetI-like_sf"/>
</dbReference>
<feature type="transmembrane region" description="Helical" evidence="7">
    <location>
        <begin position="105"/>
        <end position="126"/>
    </location>
</feature>
<feature type="transmembrane region" description="Helical" evidence="7">
    <location>
        <begin position="240"/>
        <end position="259"/>
    </location>
</feature>
<name>A0A942TS76_9BACI</name>
<dbReference type="GO" id="GO:0005886">
    <property type="term" value="C:plasma membrane"/>
    <property type="evidence" value="ECO:0007669"/>
    <property type="project" value="UniProtKB-SubCell"/>
</dbReference>
<reference evidence="9 10" key="1">
    <citation type="submission" date="2021-05" db="EMBL/GenBank/DDBJ databases">
        <title>Novel Bacillus species.</title>
        <authorList>
            <person name="Liu G."/>
        </authorList>
    </citation>
    <scope>NUCLEOTIDE SEQUENCE [LARGE SCALE GENOMIC DNA]</scope>
    <source>
        <strain evidence="9 10">FJAT-49732</strain>
    </source>
</reference>
<comment type="caution">
    <text evidence="9">The sequence shown here is derived from an EMBL/GenBank/DDBJ whole genome shotgun (WGS) entry which is preliminary data.</text>
</comment>